<dbReference type="AlphaFoldDB" id="A0AAD8GVF0"/>
<evidence type="ECO:0000256" key="1">
    <source>
        <dbReference type="ARBA" id="ARBA00004479"/>
    </source>
</evidence>
<keyword evidence="6" id="KW-1133">Transmembrane helix</keyword>
<dbReference type="PANTHER" id="PTHR48061:SF12">
    <property type="entry name" value="DISEASE RESISTANCE LIKE PROTEIN"/>
    <property type="match status" value="1"/>
</dbReference>
<sequence length="173" mass="19659">MGVTGHPDLNLNIRRFNNSLMTGCQAGSYAENLRLWPMWMFILKKVWKYYCIEHYVVVSSPSVATTHLSPNMQKSALFQFKLSLSIINDCGSVICEERKTPPAYPKTMNWSMSSNYCTWDGVTCDKTTGNVIRLDLGCSCLVGSIPPNSTLFQLSYLQTLGHKVRRQEIRMFS</sequence>
<dbReference type="InterPro" id="IPR013210">
    <property type="entry name" value="LRR_N_plant-typ"/>
</dbReference>
<dbReference type="Proteomes" id="UP001237642">
    <property type="component" value="Unassembled WGS sequence"/>
</dbReference>
<keyword evidence="8" id="KW-0325">Glycoprotein</keyword>
<name>A0AAD8GVF0_9APIA</name>
<protein>
    <recommendedName>
        <fullName evidence="9">Leucine-rich repeat-containing N-terminal plant-type domain-containing protein</fullName>
    </recommendedName>
</protein>
<gene>
    <name evidence="10" type="ORF">POM88_048004</name>
</gene>
<evidence type="ECO:0000313" key="11">
    <source>
        <dbReference type="Proteomes" id="UP001237642"/>
    </source>
</evidence>
<keyword evidence="2" id="KW-0433">Leucine-rich repeat</keyword>
<keyword evidence="3" id="KW-0812">Transmembrane</keyword>
<evidence type="ECO:0000256" key="8">
    <source>
        <dbReference type="ARBA" id="ARBA00023180"/>
    </source>
</evidence>
<evidence type="ECO:0000256" key="6">
    <source>
        <dbReference type="ARBA" id="ARBA00022989"/>
    </source>
</evidence>
<evidence type="ECO:0000256" key="5">
    <source>
        <dbReference type="ARBA" id="ARBA00022737"/>
    </source>
</evidence>
<dbReference type="EMBL" id="JAUIZM010000011">
    <property type="protein sequence ID" value="KAK1354748.1"/>
    <property type="molecule type" value="Genomic_DNA"/>
</dbReference>
<dbReference type="Gene3D" id="3.80.10.10">
    <property type="entry name" value="Ribonuclease Inhibitor"/>
    <property type="match status" value="1"/>
</dbReference>
<comment type="caution">
    <text evidence="10">The sequence shown here is derived from an EMBL/GenBank/DDBJ whole genome shotgun (WGS) entry which is preliminary data.</text>
</comment>
<evidence type="ECO:0000256" key="7">
    <source>
        <dbReference type="ARBA" id="ARBA00023136"/>
    </source>
</evidence>
<evidence type="ECO:0000256" key="2">
    <source>
        <dbReference type="ARBA" id="ARBA00022614"/>
    </source>
</evidence>
<keyword evidence="4" id="KW-0732">Signal</keyword>
<keyword evidence="11" id="KW-1185">Reference proteome</keyword>
<keyword evidence="5" id="KW-0677">Repeat</keyword>
<feature type="domain" description="Leucine-rich repeat-containing N-terminal plant-type" evidence="9">
    <location>
        <begin position="71"/>
        <end position="85"/>
    </location>
</feature>
<feature type="domain" description="Leucine-rich repeat-containing N-terminal plant-type" evidence="9">
    <location>
        <begin position="107"/>
        <end position="125"/>
    </location>
</feature>
<proteinExistence type="predicted"/>
<accession>A0AAD8GVF0</accession>
<reference evidence="10" key="1">
    <citation type="submission" date="2023-02" db="EMBL/GenBank/DDBJ databases">
        <title>Genome of toxic invasive species Heracleum sosnowskyi carries increased number of genes despite the absence of recent whole-genome duplications.</title>
        <authorList>
            <person name="Schelkunov M."/>
            <person name="Shtratnikova V."/>
            <person name="Makarenko M."/>
            <person name="Klepikova A."/>
            <person name="Omelchenko D."/>
            <person name="Novikova G."/>
            <person name="Obukhova E."/>
            <person name="Bogdanov V."/>
            <person name="Penin A."/>
            <person name="Logacheva M."/>
        </authorList>
    </citation>
    <scope>NUCLEOTIDE SEQUENCE</scope>
    <source>
        <strain evidence="10">Hsosn_3</strain>
        <tissue evidence="10">Leaf</tissue>
    </source>
</reference>
<dbReference type="PANTHER" id="PTHR48061">
    <property type="entry name" value="LEUCINE-RICH REPEAT RECEPTOR PROTEIN KINASE EMS1-LIKE-RELATED"/>
    <property type="match status" value="1"/>
</dbReference>
<evidence type="ECO:0000256" key="3">
    <source>
        <dbReference type="ARBA" id="ARBA00022692"/>
    </source>
</evidence>
<evidence type="ECO:0000259" key="9">
    <source>
        <dbReference type="Pfam" id="PF08263"/>
    </source>
</evidence>
<dbReference type="InterPro" id="IPR032675">
    <property type="entry name" value="LRR_dom_sf"/>
</dbReference>
<dbReference type="InterPro" id="IPR046956">
    <property type="entry name" value="RLP23-like"/>
</dbReference>
<reference evidence="10" key="2">
    <citation type="submission" date="2023-05" db="EMBL/GenBank/DDBJ databases">
        <authorList>
            <person name="Schelkunov M.I."/>
        </authorList>
    </citation>
    <scope>NUCLEOTIDE SEQUENCE</scope>
    <source>
        <strain evidence="10">Hsosn_3</strain>
        <tissue evidence="10">Leaf</tissue>
    </source>
</reference>
<evidence type="ECO:0000313" key="10">
    <source>
        <dbReference type="EMBL" id="KAK1354748.1"/>
    </source>
</evidence>
<dbReference type="GO" id="GO:0016020">
    <property type="term" value="C:membrane"/>
    <property type="evidence" value="ECO:0007669"/>
    <property type="project" value="UniProtKB-SubCell"/>
</dbReference>
<organism evidence="10 11">
    <name type="scientific">Heracleum sosnowskyi</name>
    <dbReference type="NCBI Taxonomy" id="360622"/>
    <lineage>
        <taxon>Eukaryota</taxon>
        <taxon>Viridiplantae</taxon>
        <taxon>Streptophyta</taxon>
        <taxon>Embryophyta</taxon>
        <taxon>Tracheophyta</taxon>
        <taxon>Spermatophyta</taxon>
        <taxon>Magnoliopsida</taxon>
        <taxon>eudicotyledons</taxon>
        <taxon>Gunneridae</taxon>
        <taxon>Pentapetalae</taxon>
        <taxon>asterids</taxon>
        <taxon>campanulids</taxon>
        <taxon>Apiales</taxon>
        <taxon>Apiaceae</taxon>
        <taxon>Apioideae</taxon>
        <taxon>apioid superclade</taxon>
        <taxon>Tordylieae</taxon>
        <taxon>Tordyliinae</taxon>
        <taxon>Heracleum</taxon>
    </lineage>
</organism>
<evidence type="ECO:0000256" key="4">
    <source>
        <dbReference type="ARBA" id="ARBA00022729"/>
    </source>
</evidence>
<dbReference type="Pfam" id="PF08263">
    <property type="entry name" value="LRRNT_2"/>
    <property type="match status" value="2"/>
</dbReference>
<comment type="subcellular location">
    <subcellularLocation>
        <location evidence="1">Membrane</location>
        <topology evidence="1">Single-pass type I membrane protein</topology>
    </subcellularLocation>
</comment>
<keyword evidence="7" id="KW-0472">Membrane</keyword>